<gene>
    <name evidence="2" type="ORF">SDC9_170615</name>
</gene>
<name>A0A645G8K1_9ZZZZ</name>
<reference evidence="2" key="1">
    <citation type="submission" date="2019-08" db="EMBL/GenBank/DDBJ databases">
        <authorList>
            <person name="Kucharzyk K."/>
            <person name="Murdoch R.W."/>
            <person name="Higgins S."/>
            <person name="Loffler F."/>
        </authorList>
    </citation>
    <scope>NUCLEOTIDE SEQUENCE</scope>
</reference>
<protein>
    <submittedName>
        <fullName evidence="2">Uncharacterized protein</fullName>
    </submittedName>
</protein>
<dbReference type="AlphaFoldDB" id="A0A645G8K1"/>
<accession>A0A645G8K1</accession>
<organism evidence="2">
    <name type="scientific">bioreactor metagenome</name>
    <dbReference type="NCBI Taxonomy" id="1076179"/>
    <lineage>
        <taxon>unclassified sequences</taxon>
        <taxon>metagenomes</taxon>
        <taxon>ecological metagenomes</taxon>
    </lineage>
</organism>
<dbReference type="EMBL" id="VSSQ01071671">
    <property type="protein sequence ID" value="MPN23227.1"/>
    <property type="molecule type" value="Genomic_DNA"/>
</dbReference>
<proteinExistence type="predicted"/>
<sequence length="108" mass="12132">MVDRIIRAVEELKLPIGFSDPKHIVFYKLFHRVTSLQVSIFAFAMLHSSMISIDAHCFPSDAVSDLIILCLLLDESTKPSQNNPSLVPEGQWKPQEQAPTMGFCDDTL</sequence>
<evidence type="ECO:0000313" key="2">
    <source>
        <dbReference type="EMBL" id="MPN23227.1"/>
    </source>
</evidence>
<feature type="region of interest" description="Disordered" evidence="1">
    <location>
        <begin position="78"/>
        <end position="108"/>
    </location>
</feature>
<comment type="caution">
    <text evidence="2">The sequence shown here is derived from an EMBL/GenBank/DDBJ whole genome shotgun (WGS) entry which is preliminary data.</text>
</comment>
<evidence type="ECO:0000256" key="1">
    <source>
        <dbReference type="SAM" id="MobiDB-lite"/>
    </source>
</evidence>